<feature type="transmembrane region" description="Helical" evidence="1">
    <location>
        <begin position="115"/>
        <end position="133"/>
    </location>
</feature>
<protein>
    <recommendedName>
        <fullName evidence="4">Holin of 3TMs, for gene-transfer release</fullName>
    </recommendedName>
</protein>
<sequence length="187" mass="19817">MADFDWKRLVAGIAPVLGTALGGPLVGAAVAELGAALLDNRDATEDQLAAALSTGRLGPEQIVAIKQAANALTIRMRELDIDVLKINQAAEDAYLKDMQDARARQVATRDPTPQVILGVLFLLWAGTFAAFYFGTLPADDFIRALIVRAYATIETGLTGAIAYFIGSSRGSKASGDAVRKIAEQAQR</sequence>
<evidence type="ECO:0000313" key="3">
    <source>
        <dbReference type="Proteomes" id="UP001184230"/>
    </source>
</evidence>
<gene>
    <name evidence="2" type="ORF">J2739_004658</name>
</gene>
<keyword evidence="1" id="KW-1133">Transmembrane helix</keyword>
<organism evidence="2 3">
    <name type="scientific">Variovorax soli</name>
    <dbReference type="NCBI Taxonomy" id="376815"/>
    <lineage>
        <taxon>Bacteria</taxon>
        <taxon>Pseudomonadati</taxon>
        <taxon>Pseudomonadota</taxon>
        <taxon>Betaproteobacteria</taxon>
        <taxon>Burkholderiales</taxon>
        <taxon>Comamonadaceae</taxon>
        <taxon>Variovorax</taxon>
    </lineage>
</organism>
<name>A0ABU1NK66_9BURK</name>
<evidence type="ECO:0008006" key="4">
    <source>
        <dbReference type="Google" id="ProtNLM"/>
    </source>
</evidence>
<dbReference type="EMBL" id="JAVDRF010000012">
    <property type="protein sequence ID" value="MDR6538865.1"/>
    <property type="molecule type" value="Genomic_DNA"/>
</dbReference>
<accession>A0ABU1NK66</accession>
<evidence type="ECO:0000313" key="2">
    <source>
        <dbReference type="EMBL" id="MDR6538865.1"/>
    </source>
</evidence>
<dbReference type="Proteomes" id="UP001184230">
    <property type="component" value="Unassembled WGS sequence"/>
</dbReference>
<comment type="caution">
    <text evidence="2">The sequence shown here is derived from an EMBL/GenBank/DDBJ whole genome shotgun (WGS) entry which is preliminary data.</text>
</comment>
<feature type="transmembrane region" description="Helical" evidence="1">
    <location>
        <begin position="145"/>
        <end position="165"/>
    </location>
</feature>
<keyword evidence="1" id="KW-0472">Membrane</keyword>
<proteinExistence type="predicted"/>
<evidence type="ECO:0000256" key="1">
    <source>
        <dbReference type="SAM" id="Phobius"/>
    </source>
</evidence>
<reference evidence="2 3" key="1">
    <citation type="submission" date="2023-07" db="EMBL/GenBank/DDBJ databases">
        <title>Sorghum-associated microbial communities from plants grown in Nebraska, USA.</title>
        <authorList>
            <person name="Schachtman D."/>
        </authorList>
    </citation>
    <scope>NUCLEOTIDE SEQUENCE [LARGE SCALE GENOMIC DNA]</scope>
    <source>
        <strain evidence="2 3">DS1781</strain>
    </source>
</reference>
<keyword evidence="1" id="KW-0812">Transmembrane</keyword>
<dbReference type="RefSeq" id="WP_309906057.1">
    <property type="nucleotide sequence ID" value="NZ_JAVDRF010000012.1"/>
</dbReference>
<keyword evidence="3" id="KW-1185">Reference proteome</keyword>